<evidence type="ECO:0000313" key="1">
    <source>
        <dbReference type="EMBL" id="SBS90055.1"/>
    </source>
</evidence>
<sequence>MCPYLMHAKCVLLLGEIILSQDDKTGRSDHFNSFDCPKTMCYNLKEMEMGPFGARYNFETKPVQVLCSNGHTGIYYICVDTSCMIGIQSRLTKEEKICVEIRLFLQLFYKIDKLQIWKSYNGIVQSGMGRVQFVKWGRGSSVGKYGVEKKGKDE</sequence>
<dbReference type="Proteomes" id="UP000078546">
    <property type="component" value="Unassembled WGS sequence"/>
</dbReference>
<dbReference type="AlphaFoldDB" id="A0A1A8WDE7"/>
<reference evidence="3 4" key="2">
    <citation type="submission" date="2016-05" db="EMBL/GenBank/DDBJ databases">
        <authorList>
            <person name="Naeem Raeece"/>
        </authorList>
    </citation>
    <scope>NUCLEOTIDE SEQUENCE [LARGE SCALE GENOMIC DNA]</scope>
</reference>
<gene>
    <name evidence="2" type="ORF">POVCU1_021400</name>
    <name evidence="1" type="ORF">POVCU2_0059350</name>
</gene>
<proteinExistence type="predicted"/>
<protein>
    <submittedName>
        <fullName evidence="1">Uncharacterized protein</fullName>
    </submittedName>
</protein>
<reference evidence="1" key="1">
    <citation type="submission" date="2016-05" db="EMBL/GenBank/DDBJ databases">
        <authorList>
            <person name="Lavstsen T."/>
            <person name="Jespersen J.S."/>
        </authorList>
    </citation>
    <scope>NUCLEOTIDE SEQUENCE [LARGE SCALE GENOMIC DNA]</scope>
</reference>
<dbReference type="Proteomes" id="UP000078560">
    <property type="component" value="Unassembled WGS sequence"/>
</dbReference>
<evidence type="ECO:0000313" key="4">
    <source>
        <dbReference type="Proteomes" id="UP000078560"/>
    </source>
</evidence>
<name>A0A1A8WDE7_PLAOA</name>
<dbReference type="EMBL" id="FLQV01000394">
    <property type="protein sequence ID" value="SBS91909.1"/>
    <property type="molecule type" value="Genomic_DNA"/>
</dbReference>
<accession>A0A1A8WDE7</accession>
<evidence type="ECO:0000313" key="3">
    <source>
        <dbReference type="Proteomes" id="UP000078546"/>
    </source>
</evidence>
<dbReference type="EMBL" id="FLQU01000875">
    <property type="protein sequence ID" value="SBS90055.1"/>
    <property type="molecule type" value="Genomic_DNA"/>
</dbReference>
<organism evidence="1 4">
    <name type="scientific">Plasmodium ovale curtisi</name>
    <dbReference type="NCBI Taxonomy" id="864141"/>
    <lineage>
        <taxon>Eukaryota</taxon>
        <taxon>Sar</taxon>
        <taxon>Alveolata</taxon>
        <taxon>Apicomplexa</taxon>
        <taxon>Aconoidasida</taxon>
        <taxon>Haemosporida</taxon>
        <taxon>Plasmodiidae</taxon>
        <taxon>Plasmodium</taxon>
        <taxon>Plasmodium (Plasmodium)</taxon>
    </lineage>
</organism>
<evidence type="ECO:0000313" key="2">
    <source>
        <dbReference type="EMBL" id="SBS91909.1"/>
    </source>
</evidence>